<dbReference type="OrthoDB" id="3219854at2759"/>
<dbReference type="EMBL" id="HE796927">
    <property type="protein sequence ID" value="CCL99295.1"/>
    <property type="molecule type" value="Genomic_DNA"/>
</dbReference>
<dbReference type="RefSeq" id="XP_012178578.1">
    <property type="nucleotide sequence ID" value="XM_012323188.1"/>
</dbReference>
<dbReference type="Proteomes" id="UP000006352">
    <property type="component" value="Unassembled WGS sequence"/>
</dbReference>
<keyword evidence="2" id="KW-1133">Transmembrane helix</keyword>
<feature type="transmembrane region" description="Helical" evidence="2">
    <location>
        <begin position="160"/>
        <end position="182"/>
    </location>
</feature>
<dbReference type="AlphaFoldDB" id="J4GJU2"/>
<protein>
    <recommendedName>
        <fullName evidence="3">DUF6535 domain-containing protein</fullName>
    </recommendedName>
</protein>
<feature type="transmembrane region" description="Helical" evidence="2">
    <location>
        <begin position="109"/>
        <end position="128"/>
    </location>
</feature>
<dbReference type="Pfam" id="PF20153">
    <property type="entry name" value="DUF6535"/>
    <property type="match status" value="1"/>
</dbReference>
<proteinExistence type="predicted"/>
<name>J4GJU2_9APHY</name>
<feature type="compositionally biased region" description="Basic and acidic residues" evidence="1">
    <location>
        <begin position="1"/>
        <end position="11"/>
    </location>
</feature>
<dbReference type="HOGENOM" id="CLU_430197_0_0_1"/>
<evidence type="ECO:0000259" key="3">
    <source>
        <dbReference type="Pfam" id="PF20153"/>
    </source>
</evidence>
<sequence>MPSQLTKRDPGYDTVSMKSQPLNMDKSAADPQLSARSAGWSACASLMKQYDTERVKMWKDDIDTLLVFAGLLSAVVSTFSAQSYTMLQINSSTSPSTFQPPSSAVRLNILWFSSLVCSLVTALTGILAKQWLREYTTEGSSSSREAVRLRQHRYNNLIRWQVPGIIASLPLLLEASLILFLLGLIELLWSLHRVVAEVVTALIVTSLLLYVATSILPAILATCPYKSPRSWGIFLMWELLYEAVMEMGQGKTASSFPEGWRERDMKSLQGRRGLLDRDAFAWCHSSSSDQDMLDSITPALEDLKPAMAVSFVFQKVAEAAGCSVTTLISSIRDSGSEPLSDVLALVIGPRGTARTIRMLLCILPKIPHDTVSTIVNVLDAICILRQLLMRSASSFCDSELHRQALSDLIELVNYWEPIPVQRASLHLLWDMTSSGCNLHFCPDGIGNILTCAKDALSRSDLEMFCMSCAVALGRLPALKLTAREFEGFRRIWLEDWMEDIEVYFRDRNARELPYDIGFTTRWCTGLLAMTKQLDEKLPLGSLLKTMDEGVSLKICCRDSEEQDAWEELKDMYRHIFTTEL</sequence>
<accession>J4GJU2</accession>
<gene>
    <name evidence="4" type="ORF">FIBRA_01311</name>
</gene>
<dbReference type="GeneID" id="24094206"/>
<evidence type="ECO:0000256" key="2">
    <source>
        <dbReference type="SAM" id="Phobius"/>
    </source>
</evidence>
<feature type="region of interest" description="Disordered" evidence="1">
    <location>
        <begin position="1"/>
        <end position="28"/>
    </location>
</feature>
<organism evidence="4 5">
    <name type="scientific">Fibroporia radiculosa</name>
    <dbReference type="NCBI Taxonomy" id="599839"/>
    <lineage>
        <taxon>Eukaryota</taxon>
        <taxon>Fungi</taxon>
        <taxon>Dikarya</taxon>
        <taxon>Basidiomycota</taxon>
        <taxon>Agaricomycotina</taxon>
        <taxon>Agaricomycetes</taxon>
        <taxon>Polyporales</taxon>
        <taxon>Fibroporiaceae</taxon>
        <taxon>Fibroporia</taxon>
    </lineage>
</organism>
<keyword evidence="2" id="KW-0472">Membrane</keyword>
<dbReference type="InterPro" id="IPR045338">
    <property type="entry name" value="DUF6535"/>
</dbReference>
<feature type="domain" description="DUF6535" evidence="3">
    <location>
        <begin position="40"/>
        <end position="190"/>
    </location>
</feature>
<reference evidence="4 5" key="1">
    <citation type="journal article" date="2012" name="Appl. Environ. Microbiol.">
        <title>Short-read sequencing for genomic analysis of the brown rot fungus Fibroporia radiculosa.</title>
        <authorList>
            <person name="Tang J.D."/>
            <person name="Perkins A.D."/>
            <person name="Sonstegard T.S."/>
            <person name="Schroeder S.G."/>
            <person name="Burgess S.C."/>
            <person name="Diehl S.V."/>
        </authorList>
    </citation>
    <scope>NUCLEOTIDE SEQUENCE [LARGE SCALE GENOMIC DNA]</scope>
    <source>
        <strain evidence="4 5">TFFH 294</strain>
    </source>
</reference>
<feature type="transmembrane region" description="Helical" evidence="2">
    <location>
        <begin position="64"/>
        <end position="89"/>
    </location>
</feature>
<evidence type="ECO:0000256" key="1">
    <source>
        <dbReference type="SAM" id="MobiDB-lite"/>
    </source>
</evidence>
<evidence type="ECO:0000313" key="5">
    <source>
        <dbReference type="Proteomes" id="UP000006352"/>
    </source>
</evidence>
<evidence type="ECO:0000313" key="4">
    <source>
        <dbReference type="EMBL" id="CCL99295.1"/>
    </source>
</evidence>
<feature type="transmembrane region" description="Helical" evidence="2">
    <location>
        <begin position="194"/>
        <end position="220"/>
    </location>
</feature>
<keyword evidence="2" id="KW-0812">Transmembrane</keyword>
<keyword evidence="5" id="KW-1185">Reference proteome</keyword>
<dbReference type="InParanoid" id="J4GJU2"/>